<dbReference type="GO" id="GO:0001732">
    <property type="term" value="P:formation of cytoplasmic translation initiation complex"/>
    <property type="evidence" value="ECO:0007669"/>
    <property type="project" value="UniProtKB-UniRule"/>
</dbReference>
<dbReference type="InterPro" id="IPR000717">
    <property type="entry name" value="PCI_dom"/>
</dbReference>
<keyword evidence="3 5" id="KW-0396">Initiation factor</keyword>
<name>A0A2L2XYG2_PARTP</name>
<dbReference type="PANTHER" id="PTHR15350:SF2">
    <property type="entry name" value="EUKARYOTIC TRANSLATION INITIATION FACTOR 3 SUBUNIT M"/>
    <property type="match status" value="1"/>
</dbReference>
<comment type="subcellular location">
    <subcellularLocation>
        <location evidence="5">Cytoplasm</location>
    </subcellularLocation>
</comment>
<keyword evidence="4 5" id="KW-0648">Protein biosynthesis</keyword>
<organism evidence="7">
    <name type="scientific">Parasteatoda tepidariorum</name>
    <name type="common">Common house spider</name>
    <name type="synonym">Achaearanea tepidariorum</name>
    <dbReference type="NCBI Taxonomy" id="114398"/>
    <lineage>
        <taxon>Eukaryota</taxon>
        <taxon>Metazoa</taxon>
        <taxon>Ecdysozoa</taxon>
        <taxon>Arthropoda</taxon>
        <taxon>Chelicerata</taxon>
        <taxon>Arachnida</taxon>
        <taxon>Araneae</taxon>
        <taxon>Araneomorphae</taxon>
        <taxon>Entelegynae</taxon>
        <taxon>Araneoidea</taxon>
        <taxon>Theridiidae</taxon>
        <taxon>Parasteatoda</taxon>
    </lineage>
</organism>
<dbReference type="InterPro" id="IPR045237">
    <property type="entry name" value="COPS7/eIF3m"/>
</dbReference>
<dbReference type="Pfam" id="PF01399">
    <property type="entry name" value="PCI"/>
    <property type="match status" value="1"/>
</dbReference>
<dbReference type="GO" id="GO:0016282">
    <property type="term" value="C:eukaryotic 43S preinitiation complex"/>
    <property type="evidence" value="ECO:0007669"/>
    <property type="project" value="UniProtKB-UniRule"/>
</dbReference>
<dbReference type="GO" id="GO:0071541">
    <property type="term" value="C:eukaryotic translation initiation factor 3 complex, eIF3m"/>
    <property type="evidence" value="ECO:0007669"/>
    <property type="project" value="UniProtKB-UniRule"/>
</dbReference>
<proteinExistence type="evidence at transcript level"/>
<evidence type="ECO:0000313" key="7">
    <source>
        <dbReference type="EMBL" id="LAA01004.1"/>
    </source>
</evidence>
<evidence type="ECO:0000256" key="1">
    <source>
        <dbReference type="ARBA" id="ARBA00008482"/>
    </source>
</evidence>
<evidence type="ECO:0000259" key="6">
    <source>
        <dbReference type="PROSITE" id="PS50250"/>
    </source>
</evidence>
<dbReference type="InterPro" id="IPR027528">
    <property type="entry name" value="eIF3m"/>
</dbReference>
<protein>
    <recommendedName>
        <fullName evidence="5">Eukaryotic translation initiation factor 3 subunit M</fullName>
        <shortName evidence="5">eIF3m</shortName>
    </recommendedName>
</protein>
<evidence type="ECO:0000256" key="2">
    <source>
        <dbReference type="ARBA" id="ARBA00022490"/>
    </source>
</evidence>
<dbReference type="GO" id="GO:0033290">
    <property type="term" value="C:eukaryotic 48S preinitiation complex"/>
    <property type="evidence" value="ECO:0007669"/>
    <property type="project" value="UniProtKB-UniRule"/>
</dbReference>
<dbReference type="PROSITE" id="PS50250">
    <property type="entry name" value="PCI"/>
    <property type="match status" value="1"/>
</dbReference>
<dbReference type="GO" id="GO:0003743">
    <property type="term" value="F:translation initiation factor activity"/>
    <property type="evidence" value="ECO:0007669"/>
    <property type="project" value="UniProtKB-UniRule"/>
</dbReference>
<comment type="function">
    <text evidence="5">Component of the eukaryotic translation initiation factor 3 (eIF-3) complex, which is involved in protein synthesis of a specialized repertoire of mRNAs and, together with other initiation factors, stimulates binding of mRNA and methionyl-tRNAi to the 40S ribosome. The eIF-3 complex specifically targets and initiates translation of a subset of mRNAs involved in cell proliferation.</text>
</comment>
<comment type="subunit">
    <text evidence="5">Component of the eukaryotic translation initiation factor 3 (eIF-3) complex.</text>
</comment>
<dbReference type="AlphaFoldDB" id="A0A2L2XYG2"/>
<evidence type="ECO:0000256" key="3">
    <source>
        <dbReference type="ARBA" id="ARBA00022540"/>
    </source>
</evidence>
<keyword evidence="2 5" id="KW-0963">Cytoplasm</keyword>
<evidence type="ECO:0000256" key="4">
    <source>
        <dbReference type="ARBA" id="ARBA00022917"/>
    </source>
</evidence>
<dbReference type="PANTHER" id="PTHR15350">
    <property type="entry name" value="COP9 SIGNALOSOME COMPLEX SUBUNIT 7/DENDRITIC CELL PROTEIN GA17"/>
    <property type="match status" value="1"/>
</dbReference>
<dbReference type="HAMAP" id="MF_03012">
    <property type="entry name" value="eIF3m"/>
    <property type="match status" value="1"/>
</dbReference>
<comment type="similarity">
    <text evidence="1">Belongs to the CSN7/EIF3M family. CSN7 subfamily.</text>
</comment>
<sequence>MSAPTFNDATDEEQYQDLRSYLKSLGGSISEENSDEGFLADLEDVIGCCELCLHEANEADAECTLNSIVSLLIMVPQTESEPLVHTFCEKLTKAPSSKMAAVCLKVLQNLFAGIGENSLLCYDVYCSLVQVAGQTDSIHMVFKDLSKLKSWLTDLNVSTEKLQKLLRLLHEVLVEGKQSELAAKVMIELLGTYTEDNASQARDDAHKCIVTSLGDPNTFLMDHLLALKPVRFLEGELIHDLLTIFVSEKLSSYLTFYSVNKDFVNSLGLSHEQNLQKMRLLTFMQMAENRKEIPFSIIESELQLKPVEVEGFIIDVLRTKLVRAKMDELQQRVLVSSTMHRTFGKPQWQQLREILIRWQNDLSLVQSQMHTVVRAAYDNSTNVQA</sequence>
<dbReference type="OrthoDB" id="10267031at2759"/>
<dbReference type="EMBL" id="IAAA01004987">
    <property type="protein sequence ID" value="LAA01004.1"/>
    <property type="molecule type" value="mRNA"/>
</dbReference>
<accession>A0A2L2XYG2</accession>
<dbReference type="SMART" id="SM00088">
    <property type="entry name" value="PINT"/>
    <property type="match status" value="1"/>
</dbReference>
<comment type="similarity">
    <text evidence="5">Belongs to the eIF-3 subunit M family.</text>
</comment>
<feature type="domain" description="PCI" evidence="6">
    <location>
        <begin position="178"/>
        <end position="340"/>
    </location>
</feature>
<reference evidence="7" key="1">
    <citation type="journal article" date="2016" name="Mol. Ecol. Resour.">
        <title>Evaluation of the impact of RNA preservation methods of spiders for de novo transcriptome assembly.</title>
        <authorList>
            <person name="Kono N."/>
            <person name="Nakamura H."/>
            <person name="Ito Y."/>
            <person name="Tomita M."/>
            <person name="Arakawa K."/>
        </authorList>
    </citation>
    <scope>NUCLEOTIDE SEQUENCE</scope>
    <source>
        <tissue evidence="7">Whole body</tissue>
    </source>
</reference>
<evidence type="ECO:0000256" key="5">
    <source>
        <dbReference type="HAMAP-Rule" id="MF_03012"/>
    </source>
</evidence>